<accession>A0A5C6FJR6</accession>
<dbReference type="InterPro" id="IPR003593">
    <property type="entry name" value="AAA+_ATPase"/>
</dbReference>
<dbReference type="Gene3D" id="3.40.50.300">
    <property type="entry name" value="P-loop containing nucleotide triphosphate hydrolases"/>
    <property type="match status" value="1"/>
</dbReference>
<evidence type="ECO:0000256" key="4">
    <source>
        <dbReference type="SAM" id="MobiDB-lite"/>
    </source>
</evidence>
<sequence>MTHATSLHAKIDTDPSQVASIAMPSKPARPRANKAGVPLGQRLIEAGLLRTDQLESALTHQTAETERMKARAGQSEAQRQRNGRTKRLGEVITELGLVDESDLIPHMGEQLGVEGVRLREGLIDPIAIALVPREYAERLHALPLMKVRDELTVAMADPHDLAAIDTLKRISGCRVRPVFTLASSIERLMPRCYEDDFAVDSVTADLDVEQLELETEAIDLDLTGSMQIAEGSPVINLVNYAIVQAISQGASDIHIEPGVKATSVRFRIDGALREVMKPRKDLHAAIVSRIKVMAKLDIAEHRQPQDGRLHVRMNRRDVDLRVSTLPTVLGEKVVLRVLDRQRLTFDLNKLGMTDHALESANRMLKRPHGLVLVTGPTGSGKTTTLYSAIELIKGVQRNIVTVEDPVEYQLELINQVQVQTDTGMTFAKALRSILRQDPDVIMVGEIRDRETAETAIQAALTGHLVLSTLHTNDSASAVTRLIDMGVERFKISAALVGVVAQRLVRNLCPHCKETYYPPAKLLAEMKYEGDTRHPFAQSRGCTQCFESGYRGRSGIYEMLESDSTLRGLINAGADLDAIRAAHTGQTLMTEGLRLAADGITSLEEISRVAMAD</sequence>
<dbReference type="Gene3D" id="3.30.450.90">
    <property type="match status" value="1"/>
</dbReference>
<evidence type="ECO:0000313" key="7">
    <source>
        <dbReference type="Proteomes" id="UP000318288"/>
    </source>
</evidence>
<dbReference type="SUPFAM" id="SSF160246">
    <property type="entry name" value="EspE N-terminal domain-like"/>
    <property type="match status" value="1"/>
</dbReference>
<dbReference type="GO" id="GO:0005886">
    <property type="term" value="C:plasma membrane"/>
    <property type="evidence" value="ECO:0007669"/>
    <property type="project" value="TreeGrafter"/>
</dbReference>
<dbReference type="AlphaFoldDB" id="A0A5C6FJR6"/>
<dbReference type="SMART" id="SM00382">
    <property type="entry name" value="AAA"/>
    <property type="match status" value="1"/>
</dbReference>
<dbReference type="FunFam" id="3.30.450.90:FF:000001">
    <property type="entry name" value="Type II secretion system ATPase GspE"/>
    <property type="match status" value="1"/>
</dbReference>
<dbReference type="Pfam" id="PF05157">
    <property type="entry name" value="MshEN"/>
    <property type="match status" value="1"/>
</dbReference>
<keyword evidence="3" id="KW-0067">ATP-binding</keyword>
<dbReference type="RefSeq" id="WP_146453453.1">
    <property type="nucleotide sequence ID" value="NZ_SJPW01000001.1"/>
</dbReference>
<dbReference type="SUPFAM" id="SSF52540">
    <property type="entry name" value="P-loop containing nucleoside triphosphate hydrolases"/>
    <property type="match status" value="1"/>
</dbReference>
<evidence type="ECO:0000259" key="5">
    <source>
        <dbReference type="PROSITE" id="PS00662"/>
    </source>
</evidence>
<dbReference type="InterPro" id="IPR027417">
    <property type="entry name" value="P-loop_NTPase"/>
</dbReference>
<organism evidence="6 7">
    <name type="scientific">Rubripirellula tenax</name>
    <dbReference type="NCBI Taxonomy" id="2528015"/>
    <lineage>
        <taxon>Bacteria</taxon>
        <taxon>Pseudomonadati</taxon>
        <taxon>Planctomycetota</taxon>
        <taxon>Planctomycetia</taxon>
        <taxon>Pirellulales</taxon>
        <taxon>Pirellulaceae</taxon>
        <taxon>Rubripirellula</taxon>
    </lineage>
</organism>
<feature type="domain" description="Bacterial type II secretion system protein E" evidence="5">
    <location>
        <begin position="434"/>
        <end position="448"/>
    </location>
</feature>
<dbReference type="OrthoDB" id="244550at2"/>
<evidence type="ECO:0000256" key="1">
    <source>
        <dbReference type="ARBA" id="ARBA00006611"/>
    </source>
</evidence>
<dbReference type="Gene3D" id="3.30.300.160">
    <property type="entry name" value="Type II secretion system, protein E, N-terminal domain"/>
    <property type="match status" value="1"/>
</dbReference>
<dbReference type="CDD" id="cd01129">
    <property type="entry name" value="PulE-GspE-like"/>
    <property type="match status" value="1"/>
</dbReference>
<name>A0A5C6FJR6_9BACT</name>
<evidence type="ECO:0000313" key="6">
    <source>
        <dbReference type="EMBL" id="TWU59892.1"/>
    </source>
</evidence>
<comment type="caution">
    <text evidence="6">The sequence shown here is derived from an EMBL/GenBank/DDBJ whole genome shotgun (WGS) entry which is preliminary data.</text>
</comment>
<feature type="region of interest" description="Disordered" evidence="4">
    <location>
        <begin position="58"/>
        <end position="85"/>
    </location>
</feature>
<dbReference type="GO" id="GO:0016887">
    <property type="term" value="F:ATP hydrolysis activity"/>
    <property type="evidence" value="ECO:0007669"/>
    <property type="project" value="TreeGrafter"/>
</dbReference>
<dbReference type="GO" id="GO:0005524">
    <property type="term" value="F:ATP binding"/>
    <property type="evidence" value="ECO:0007669"/>
    <property type="project" value="UniProtKB-KW"/>
</dbReference>
<dbReference type="InterPro" id="IPR037257">
    <property type="entry name" value="T2SS_E_N_sf"/>
</dbReference>
<dbReference type="PANTHER" id="PTHR30258">
    <property type="entry name" value="TYPE II SECRETION SYSTEM PROTEIN GSPE-RELATED"/>
    <property type="match status" value="1"/>
</dbReference>
<reference evidence="6 7" key="1">
    <citation type="submission" date="2019-02" db="EMBL/GenBank/DDBJ databases">
        <title>Deep-cultivation of Planctomycetes and their phenomic and genomic characterization uncovers novel biology.</title>
        <authorList>
            <person name="Wiegand S."/>
            <person name="Jogler M."/>
            <person name="Boedeker C."/>
            <person name="Pinto D."/>
            <person name="Vollmers J."/>
            <person name="Rivas-Marin E."/>
            <person name="Kohn T."/>
            <person name="Peeters S.H."/>
            <person name="Heuer A."/>
            <person name="Rast P."/>
            <person name="Oberbeckmann S."/>
            <person name="Bunk B."/>
            <person name="Jeske O."/>
            <person name="Meyerdierks A."/>
            <person name="Storesund J.E."/>
            <person name="Kallscheuer N."/>
            <person name="Luecker S."/>
            <person name="Lage O.M."/>
            <person name="Pohl T."/>
            <person name="Merkel B.J."/>
            <person name="Hornburger P."/>
            <person name="Mueller R.-W."/>
            <person name="Bruemmer F."/>
            <person name="Labrenz M."/>
            <person name="Spormann A.M."/>
            <person name="Op Den Camp H."/>
            <person name="Overmann J."/>
            <person name="Amann R."/>
            <person name="Jetten M.S.M."/>
            <person name="Mascher T."/>
            <person name="Medema M.H."/>
            <person name="Devos D.P."/>
            <person name="Kaster A.-K."/>
            <person name="Ovreas L."/>
            <person name="Rohde M."/>
            <person name="Galperin M.Y."/>
            <person name="Jogler C."/>
        </authorList>
    </citation>
    <scope>NUCLEOTIDE SEQUENCE [LARGE SCALE GENOMIC DNA]</scope>
    <source>
        <strain evidence="6 7">Poly51</strain>
    </source>
</reference>
<dbReference type="EMBL" id="SJPW01000001">
    <property type="protein sequence ID" value="TWU59892.1"/>
    <property type="molecule type" value="Genomic_DNA"/>
</dbReference>
<evidence type="ECO:0000256" key="3">
    <source>
        <dbReference type="ARBA" id="ARBA00022840"/>
    </source>
</evidence>
<proteinExistence type="inferred from homology"/>
<gene>
    <name evidence="6" type="primary">epsE_1</name>
    <name evidence="6" type="ORF">Poly51_01650</name>
</gene>
<dbReference type="InterPro" id="IPR007831">
    <property type="entry name" value="T2SS_GspE_N"/>
</dbReference>
<dbReference type="PROSITE" id="PS00662">
    <property type="entry name" value="T2SP_E"/>
    <property type="match status" value="1"/>
</dbReference>
<dbReference type="FunFam" id="3.40.50.300:FF:000398">
    <property type="entry name" value="Type IV pilus assembly ATPase PilB"/>
    <property type="match status" value="1"/>
</dbReference>
<keyword evidence="7" id="KW-1185">Reference proteome</keyword>
<dbReference type="Pfam" id="PF00437">
    <property type="entry name" value="T2SSE"/>
    <property type="match status" value="1"/>
</dbReference>
<keyword evidence="2" id="KW-0547">Nucleotide-binding</keyword>
<dbReference type="Proteomes" id="UP000318288">
    <property type="component" value="Unassembled WGS sequence"/>
</dbReference>
<evidence type="ECO:0000256" key="2">
    <source>
        <dbReference type="ARBA" id="ARBA00022741"/>
    </source>
</evidence>
<dbReference type="InterPro" id="IPR001482">
    <property type="entry name" value="T2SS/T4SS_dom"/>
</dbReference>
<comment type="similarity">
    <text evidence="1">Belongs to the GSP E family.</text>
</comment>
<protein>
    <submittedName>
        <fullName evidence="6">Type II secretion system protein E</fullName>
    </submittedName>
</protein>
<dbReference type="PANTHER" id="PTHR30258:SF2">
    <property type="entry name" value="COMG OPERON PROTEIN 1"/>
    <property type="match status" value="1"/>
</dbReference>